<name>A0ABT0Q6X1_9RHOB</name>
<keyword evidence="2" id="KW-0813">Transport</keyword>
<feature type="transmembrane region" description="Helical" evidence="6">
    <location>
        <begin position="329"/>
        <end position="354"/>
    </location>
</feature>
<feature type="transmembrane region" description="Helical" evidence="6">
    <location>
        <begin position="131"/>
        <end position="151"/>
    </location>
</feature>
<dbReference type="PANTHER" id="PTHR42718:SF9">
    <property type="entry name" value="MAJOR FACILITATOR SUPERFAMILY MULTIDRUG TRANSPORTER MFSC"/>
    <property type="match status" value="1"/>
</dbReference>
<feature type="transmembrane region" description="Helical" evidence="6">
    <location>
        <begin position="163"/>
        <end position="183"/>
    </location>
</feature>
<protein>
    <submittedName>
        <fullName evidence="8">MFS transporter</fullName>
    </submittedName>
</protein>
<dbReference type="PROSITE" id="PS50850">
    <property type="entry name" value="MFS"/>
    <property type="match status" value="1"/>
</dbReference>
<accession>A0ABT0Q6X1</accession>
<dbReference type="InterPro" id="IPR020846">
    <property type="entry name" value="MFS_dom"/>
</dbReference>
<evidence type="ECO:0000256" key="1">
    <source>
        <dbReference type="ARBA" id="ARBA00004141"/>
    </source>
</evidence>
<evidence type="ECO:0000256" key="3">
    <source>
        <dbReference type="ARBA" id="ARBA00022692"/>
    </source>
</evidence>
<comment type="subcellular location">
    <subcellularLocation>
        <location evidence="1">Membrane</location>
        <topology evidence="1">Multi-pass membrane protein</topology>
    </subcellularLocation>
</comment>
<dbReference type="Gene3D" id="1.20.1720.10">
    <property type="entry name" value="Multidrug resistance protein D"/>
    <property type="match status" value="1"/>
</dbReference>
<evidence type="ECO:0000256" key="2">
    <source>
        <dbReference type="ARBA" id="ARBA00022448"/>
    </source>
</evidence>
<evidence type="ECO:0000256" key="4">
    <source>
        <dbReference type="ARBA" id="ARBA00022989"/>
    </source>
</evidence>
<keyword evidence="3 6" id="KW-0812">Transmembrane</keyword>
<feature type="transmembrane region" description="Helical" evidence="6">
    <location>
        <begin position="74"/>
        <end position="93"/>
    </location>
</feature>
<evidence type="ECO:0000313" key="9">
    <source>
        <dbReference type="Proteomes" id="UP001203880"/>
    </source>
</evidence>
<reference evidence="8" key="1">
    <citation type="submission" date="2022-05" db="EMBL/GenBank/DDBJ databases">
        <authorList>
            <person name="Park J.-S."/>
        </authorList>
    </citation>
    <scope>NUCLEOTIDE SEQUENCE</scope>
    <source>
        <strain evidence="8">2012CJ41-6</strain>
    </source>
</reference>
<feature type="transmembrane region" description="Helical" evidence="6">
    <location>
        <begin position="226"/>
        <end position="244"/>
    </location>
</feature>
<sequence length="508" mass="53843">MDRKNTLSIAALMVTAFAVGIDFTGAMLLVPAIELAFDTDITSTQWVLNIYALFFAMTMVTGGRLGDMYGHRPVLMVGLVIFLLASVLCLVAPDLTALIGARALQGIGSGLIWPCTLAFGATRIAKPEEQGLVMGLILSGVTIGNVIGPLISGVAISFGDWRYFFAANVVLAIVSMITIRILMPKEQTHKTDEHLDLVGVAVLAIAVLLLLYSLDVGADLGWSSPPILVMIGVSFALVLLFPTIERHVKEPLIIPQMLRNREFMITLSLNALQVPAIFIALLYFPQYMQKTLAWTPMASAIGLVPMTALLCAGSIISGRLYNDFGPKRLLLSGYTLSVIGAATVVVLPAAFGYFQILPGMILIGIGSTLSLGPAGTAAMSAVKPERAGLVGGLSFMVHLVYGALAVAFATALMYSASLTRLGHDLAVDKIDMTQADQRVINGGVLATEQAKTVVSHFDTAQIAQIKDALGTAFSSGMDMAFVFACLSALVGLLMSALLDEKKLQSSNT</sequence>
<feature type="transmembrane region" description="Helical" evidence="6">
    <location>
        <begin position="46"/>
        <end position="62"/>
    </location>
</feature>
<feature type="transmembrane region" description="Helical" evidence="6">
    <location>
        <begin position="99"/>
        <end position="119"/>
    </location>
</feature>
<feature type="transmembrane region" description="Helical" evidence="6">
    <location>
        <begin position="265"/>
        <end position="285"/>
    </location>
</feature>
<organism evidence="8 9">
    <name type="scientific">Ruegeria spongiae</name>
    <dbReference type="NCBI Taxonomy" id="2942209"/>
    <lineage>
        <taxon>Bacteria</taxon>
        <taxon>Pseudomonadati</taxon>
        <taxon>Pseudomonadota</taxon>
        <taxon>Alphaproteobacteria</taxon>
        <taxon>Rhodobacterales</taxon>
        <taxon>Roseobacteraceae</taxon>
        <taxon>Ruegeria</taxon>
    </lineage>
</organism>
<dbReference type="PANTHER" id="PTHR42718">
    <property type="entry name" value="MAJOR FACILITATOR SUPERFAMILY MULTIDRUG TRANSPORTER MFSC"/>
    <property type="match status" value="1"/>
</dbReference>
<dbReference type="CDD" id="cd17321">
    <property type="entry name" value="MFS_MMR_MDR_like"/>
    <property type="match status" value="1"/>
</dbReference>
<dbReference type="RefSeq" id="WP_249710730.1">
    <property type="nucleotide sequence ID" value="NZ_JAMFMB010000017.1"/>
</dbReference>
<evidence type="ECO:0000256" key="5">
    <source>
        <dbReference type="ARBA" id="ARBA00023136"/>
    </source>
</evidence>
<keyword evidence="5 6" id="KW-0472">Membrane</keyword>
<evidence type="ECO:0000313" key="8">
    <source>
        <dbReference type="EMBL" id="MCL6284629.1"/>
    </source>
</evidence>
<dbReference type="EMBL" id="JAMFMB010000017">
    <property type="protein sequence ID" value="MCL6284629.1"/>
    <property type="molecule type" value="Genomic_DNA"/>
</dbReference>
<dbReference type="InterPro" id="IPR011701">
    <property type="entry name" value="MFS"/>
</dbReference>
<dbReference type="Proteomes" id="UP001203880">
    <property type="component" value="Unassembled WGS sequence"/>
</dbReference>
<gene>
    <name evidence="8" type="ORF">M3P21_13920</name>
</gene>
<dbReference type="Gene3D" id="1.20.1250.20">
    <property type="entry name" value="MFS general substrate transporter like domains"/>
    <property type="match status" value="1"/>
</dbReference>
<feature type="transmembrane region" description="Helical" evidence="6">
    <location>
        <begin position="297"/>
        <end position="317"/>
    </location>
</feature>
<evidence type="ECO:0000259" key="7">
    <source>
        <dbReference type="PROSITE" id="PS50850"/>
    </source>
</evidence>
<feature type="transmembrane region" description="Helical" evidence="6">
    <location>
        <begin position="479"/>
        <end position="498"/>
    </location>
</feature>
<feature type="transmembrane region" description="Helical" evidence="6">
    <location>
        <begin position="389"/>
        <end position="414"/>
    </location>
</feature>
<keyword evidence="4 6" id="KW-1133">Transmembrane helix</keyword>
<evidence type="ECO:0000256" key="6">
    <source>
        <dbReference type="SAM" id="Phobius"/>
    </source>
</evidence>
<keyword evidence="9" id="KW-1185">Reference proteome</keyword>
<dbReference type="SUPFAM" id="SSF103473">
    <property type="entry name" value="MFS general substrate transporter"/>
    <property type="match status" value="1"/>
</dbReference>
<feature type="transmembrane region" description="Helical" evidence="6">
    <location>
        <begin position="360"/>
        <end position="382"/>
    </location>
</feature>
<dbReference type="InterPro" id="IPR036259">
    <property type="entry name" value="MFS_trans_sf"/>
</dbReference>
<feature type="transmembrane region" description="Helical" evidence="6">
    <location>
        <begin position="195"/>
        <end position="214"/>
    </location>
</feature>
<feature type="domain" description="Major facilitator superfamily (MFS) profile" evidence="7">
    <location>
        <begin position="8"/>
        <end position="503"/>
    </location>
</feature>
<comment type="caution">
    <text evidence="8">The sequence shown here is derived from an EMBL/GenBank/DDBJ whole genome shotgun (WGS) entry which is preliminary data.</text>
</comment>
<dbReference type="Pfam" id="PF07690">
    <property type="entry name" value="MFS_1"/>
    <property type="match status" value="1"/>
</dbReference>
<proteinExistence type="predicted"/>